<organism evidence="1 2">
    <name type="scientific">Lithospermum erythrorhizon</name>
    <name type="common">Purple gromwell</name>
    <name type="synonym">Lithospermum officinale var. erythrorhizon</name>
    <dbReference type="NCBI Taxonomy" id="34254"/>
    <lineage>
        <taxon>Eukaryota</taxon>
        <taxon>Viridiplantae</taxon>
        <taxon>Streptophyta</taxon>
        <taxon>Embryophyta</taxon>
        <taxon>Tracheophyta</taxon>
        <taxon>Spermatophyta</taxon>
        <taxon>Magnoliopsida</taxon>
        <taxon>eudicotyledons</taxon>
        <taxon>Gunneridae</taxon>
        <taxon>Pentapetalae</taxon>
        <taxon>asterids</taxon>
        <taxon>lamiids</taxon>
        <taxon>Boraginales</taxon>
        <taxon>Boraginaceae</taxon>
        <taxon>Boraginoideae</taxon>
        <taxon>Lithospermeae</taxon>
        <taxon>Lithospermum</taxon>
    </lineage>
</organism>
<dbReference type="EMBL" id="BAABME010009447">
    <property type="protein sequence ID" value="GAA0175182.1"/>
    <property type="molecule type" value="Genomic_DNA"/>
</dbReference>
<gene>
    <name evidence="1" type="ORF">LIER_28412</name>
</gene>
<proteinExistence type="predicted"/>
<dbReference type="Proteomes" id="UP001454036">
    <property type="component" value="Unassembled WGS sequence"/>
</dbReference>
<reference evidence="1 2" key="1">
    <citation type="submission" date="2024-01" db="EMBL/GenBank/DDBJ databases">
        <title>The complete chloroplast genome sequence of Lithospermum erythrorhizon: insights into the phylogenetic relationship among Boraginaceae species and the maternal lineages of purple gromwells.</title>
        <authorList>
            <person name="Okada T."/>
            <person name="Watanabe K."/>
        </authorList>
    </citation>
    <scope>NUCLEOTIDE SEQUENCE [LARGE SCALE GENOMIC DNA]</scope>
</reference>
<dbReference type="AlphaFoldDB" id="A0AAV3RLL2"/>
<comment type="caution">
    <text evidence="1">The sequence shown here is derived from an EMBL/GenBank/DDBJ whole genome shotgun (WGS) entry which is preliminary data.</text>
</comment>
<evidence type="ECO:0000313" key="2">
    <source>
        <dbReference type="Proteomes" id="UP001454036"/>
    </source>
</evidence>
<accession>A0AAV3RLL2</accession>
<evidence type="ECO:0000313" key="1">
    <source>
        <dbReference type="EMBL" id="GAA0175182.1"/>
    </source>
</evidence>
<keyword evidence="2" id="KW-1185">Reference proteome</keyword>
<sequence>MERSNDPSNYGFDGRINSVVKVLRRYAKPHSSTPGQNRPKAYVYLGEFCGEDVSGRFFPEMRVQWTQYWPRWKEVDAIVKERLWNNFKNYFVLEVEESTVRHIFYKQSTKWYRRAIGSVKREALSHAQTDTVANLIGKEKLVWMHSQPV</sequence>
<protein>
    <submittedName>
        <fullName evidence="1">Uncharacterized protein</fullName>
    </submittedName>
</protein>
<name>A0AAV3RLL2_LITER</name>